<keyword evidence="3" id="KW-0813">Transport</keyword>
<dbReference type="NCBIfam" id="TIGR00801">
    <property type="entry name" value="ncs2"/>
    <property type="match status" value="1"/>
</dbReference>
<evidence type="ECO:0000256" key="3">
    <source>
        <dbReference type="ARBA" id="ARBA00022448"/>
    </source>
</evidence>
<dbReference type="RefSeq" id="WP_129187167.1">
    <property type="nucleotide sequence ID" value="NZ_CP035493.1"/>
</dbReference>
<evidence type="ECO:0000256" key="1">
    <source>
        <dbReference type="ARBA" id="ARBA00004141"/>
    </source>
</evidence>
<dbReference type="GO" id="GO:0005886">
    <property type="term" value="C:plasma membrane"/>
    <property type="evidence" value="ECO:0007669"/>
    <property type="project" value="UniProtKB-ARBA"/>
</dbReference>
<feature type="transmembrane region" description="Helical" evidence="7">
    <location>
        <begin position="64"/>
        <end position="81"/>
    </location>
</feature>
<evidence type="ECO:0000256" key="7">
    <source>
        <dbReference type="SAM" id="Phobius"/>
    </source>
</evidence>
<comment type="subcellular location">
    <subcellularLocation>
        <location evidence="1">Membrane</location>
        <topology evidence="1">Multi-pass membrane protein</topology>
    </subcellularLocation>
</comment>
<evidence type="ECO:0000256" key="5">
    <source>
        <dbReference type="ARBA" id="ARBA00022989"/>
    </source>
</evidence>
<dbReference type="KEGG" id="xya:ET471_06750"/>
<evidence type="ECO:0000256" key="6">
    <source>
        <dbReference type="ARBA" id="ARBA00023136"/>
    </source>
</evidence>
<feature type="transmembrane region" description="Helical" evidence="7">
    <location>
        <begin position="254"/>
        <end position="272"/>
    </location>
</feature>
<keyword evidence="4 7" id="KW-0812">Transmembrane</keyword>
<evidence type="ECO:0000256" key="2">
    <source>
        <dbReference type="ARBA" id="ARBA00008821"/>
    </source>
</evidence>
<keyword evidence="5 7" id="KW-1133">Transmembrane helix</keyword>
<comment type="similarity">
    <text evidence="2">Belongs to the nucleobase:cation symporter-2 (NCS2) (TC 2.A.40) family.</text>
</comment>
<feature type="transmembrane region" description="Helical" evidence="7">
    <location>
        <begin position="363"/>
        <end position="384"/>
    </location>
</feature>
<dbReference type="Pfam" id="PF00860">
    <property type="entry name" value="Xan_ur_permease"/>
    <property type="match status" value="1"/>
</dbReference>
<feature type="transmembrane region" description="Helical" evidence="7">
    <location>
        <begin position="334"/>
        <end position="357"/>
    </location>
</feature>
<feature type="transmembrane region" description="Helical" evidence="7">
    <location>
        <begin position="396"/>
        <end position="413"/>
    </location>
</feature>
<evidence type="ECO:0000256" key="4">
    <source>
        <dbReference type="ARBA" id="ARBA00022692"/>
    </source>
</evidence>
<dbReference type="InterPro" id="IPR006042">
    <property type="entry name" value="Xan_ur_permease"/>
</dbReference>
<dbReference type="OrthoDB" id="9779092at2"/>
<feature type="transmembrane region" description="Helical" evidence="7">
    <location>
        <begin position="189"/>
        <end position="208"/>
    </location>
</feature>
<organism evidence="8 9">
    <name type="scientific">Xylanimonas protaetiae</name>
    <dbReference type="NCBI Taxonomy" id="2509457"/>
    <lineage>
        <taxon>Bacteria</taxon>
        <taxon>Bacillati</taxon>
        <taxon>Actinomycetota</taxon>
        <taxon>Actinomycetes</taxon>
        <taxon>Micrococcales</taxon>
        <taxon>Promicromonosporaceae</taxon>
        <taxon>Xylanimonas</taxon>
    </lineage>
</organism>
<dbReference type="PANTHER" id="PTHR42810:SF2">
    <property type="entry name" value="PURINE PERMEASE C1399.01C-RELATED"/>
    <property type="match status" value="1"/>
</dbReference>
<name>A0A4P6F8Y2_9MICO</name>
<dbReference type="EMBL" id="CP035493">
    <property type="protein sequence ID" value="QAY69777.1"/>
    <property type="molecule type" value="Genomic_DNA"/>
</dbReference>
<dbReference type="AlphaFoldDB" id="A0A4P6F8Y2"/>
<feature type="transmembrane region" description="Helical" evidence="7">
    <location>
        <begin position="88"/>
        <end position="106"/>
    </location>
</feature>
<sequence>MAATPRAPFGWTLHGDGKTLAPGDVVAPGQRLTWPRTVGIGLQHVVAMFGATFLVPLITGFPPSTTLFFSAIGTIGFLLITGNRLPSYLGSSFAFIAPIMAAKASAGGDLGTAIGGILATGLLLAVVGLVVHFTGGGWIDAVMPPIVTGTIVALIGFNLAGAAWCTPATGELDGQAVNFVDVCTGGFKTAPLTGAITLGAIILSSVLFKGILGRLSILVGVVVGYVAAIVQGQVSFDAVRDADWIGLPTFHAPSFDASVLGYFLPVVLVLIAENVGHVKSVSAMTGQNFDKVTGRALFADGLATSLAGLGGGSGTTTYAENIGVMAATRVYSTAAYWVAAVGALALSLFPKFGALIATVPAGVLGGAGTMLYGMIGILGARIWVQSKVDFSNPINLTTAAVPLIIGIANFTWVVGDLSFAGIALGSGAALVIYHGMRALSRLTGAHQEPATPASAPAGAELQH</sequence>
<protein>
    <submittedName>
        <fullName evidence="8">Nitrate reductase</fullName>
    </submittedName>
</protein>
<dbReference type="GO" id="GO:0042907">
    <property type="term" value="F:xanthine transmembrane transporter activity"/>
    <property type="evidence" value="ECO:0007669"/>
    <property type="project" value="TreeGrafter"/>
</dbReference>
<keyword evidence="6 7" id="KW-0472">Membrane</keyword>
<dbReference type="InterPro" id="IPR006043">
    <property type="entry name" value="NCS2"/>
</dbReference>
<keyword evidence="9" id="KW-1185">Reference proteome</keyword>
<dbReference type="Proteomes" id="UP000292118">
    <property type="component" value="Chromosome"/>
</dbReference>
<evidence type="ECO:0000313" key="8">
    <source>
        <dbReference type="EMBL" id="QAY69777.1"/>
    </source>
</evidence>
<feature type="transmembrane region" description="Helical" evidence="7">
    <location>
        <begin position="112"/>
        <end position="134"/>
    </location>
</feature>
<feature type="transmembrane region" description="Helical" evidence="7">
    <location>
        <begin position="215"/>
        <end position="234"/>
    </location>
</feature>
<evidence type="ECO:0000313" key="9">
    <source>
        <dbReference type="Proteomes" id="UP000292118"/>
    </source>
</evidence>
<accession>A0A4P6F8Y2</accession>
<reference evidence="8 9" key="1">
    <citation type="submission" date="2019-01" db="EMBL/GenBank/DDBJ databases">
        <title>Genome sequencing of strain FW10M-9.</title>
        <authorList>
            <person name="Heo J."/>
            <person name="Kim S.-J."/>
            <person name="Kim J.-S."/>
            <person name="Hong S.-B."/>
            <person name="Kwon S.-W."/>
        </authorList>
    </citation>
    <scope>NUCLEOTIDE SEQUENCE [LARGE SCALE GENOMIC DNA]</scope>
    <source>
        <strain evidence="8 9">FW10M-9</strain>
    </source>
</reference>
<dbReference type="PANTHER" id="PTHR42810">
    <property type="entry name" value="PURINE PERMEASE C1399.01C-RELATED"/>
    <property type="match status" value="1"/>
</dbReference>
<gene>
    <name evidence="8" type="ORF">ET471_06750</name>
</gene>
<proteinExistence type="inferred from homology"/>
<feature type="transmembrane region" description="Helical" evidence="7">
    <location>
        <begin position="146"/>
        <end position="169"/>
    </location>
</feature>